<evidence type="ECO:0000256" key="2">
    <source>
        <dbReference type="ARBA" id="ARBA00023125"/>
    </source>
</evidence>
<keyword evidence="3" id="KW-0804">Transcription</keyword>
<comment type="caution">
    <text evidence="5">The sequence shown here is derived from an EMBL/GenBank/DDBJ whole genome shotgun (WGS) entry which is preliminary data.</text>
</comment>
<dbReference type="RefSeq" id="WP_007919836.1">
    <property type="nucleotide sequence ID" value="NZ_ADVG01000004.1"/>
</dbReference>
<dbReference type="Proteomes" id="UP000004508">
    <property type="component" value="Unassembled WGS sequence"/>
</dbReference>
<sequence>MVTKKQSRPDIFRADCLSRDTLQLIADEWTPLVVYALEEGAMRFSQILKRIDGISTKMLTQTLRAMERNGLVQRVVHAVVPPIVEYSLTPLGQTLVKPVNMLQMWAYEHLQEVARARMAYDQSDHPPIQEETATRVQQR</sequence>
<accession>D6TZQ3</accession>
<evidence type="ECO:0000313" key="6">
    <source>
        <dbReference type="Proteomes" id="UP000004508"/>
    </source>
</evidence>
<protein>
    <submittedName>
        <fullName evidence="5">Transcriptional regulator, HxlR family</fullName>
    </submittedName>
</protein>
<keyword evidence="1" id="KW-0805">Transcription regulation</keyword>
<dbReference type="AlphaFoldDB" id="D6TZQ3"/>
<dbReference type="Gene3D" id="1.10.10.10">
    <property type="entry name" value="Winged helix-like DNA-binding domain superfamily/Winged helix DNA-binding domain"/>
    <property type="match status" value="1"/>
</dbReference>
<name>D6TZQ3_KTERA</name>
<dbReference type="InterPro" id="IPR002577">
    <property type="entry name" value="HTH_HxlR"/>
</dbReference>
<gene>
    <name evidence="5" type="ORF">Krac_2817</name>
</gene>
<dbReference type="InParanoid" id="D6TZQ3"/>
<organism evidence="5 6">
    <name type="scientific">Ktedonobacter racemifer DSM 44963</name>
    <dbReference type="NCBI Taxonomy" id="485913"/>
    <lineage>
        <taxon>Bacteria</taxon>
        <taxon>Bacillati</taxon>
        <taxon>Chloroflexota</taxon>
        <taxon>Ktedonobacteria</taxon>
        <taxon>Ktedonobacterales</taxon>
        <taxon>Ktedonobacteraceae</taxon>
        <taxon>Ktedonobacter</taxon>
    </lineage>
</organism>
<dbReference type="SUPFAM" id="SSF46785">
    <property type="entry name" value="Winged helix' DNA-binding domain"/>
    <property type="match status" value="1"/>
</dbReference>
<dbReference type="InterPro" id="IPR036388">
    <property type="entry name" value="WH-like_DNA-bd_sf"/>
</dbReference>
<dbReference type="eggNOG" id="COG1733">
    <property type="taxonomic scope" value="Bacteria"/>
</dbReference>
<dbReference type="OrthoDB" id="9791143at2"/>
<evidence type="ECO:0000256" key="1">
    <source>
        <dbReference type="ARBA" id="ARBA00023015"/>
    </source>
</evidence>
<dbReference type="GO" id="GO:0003677">
    <property type="term" value="F:DNA binding"/>
    <property type="evidence" value="ECO:0007669"/>
    <property type="project" value="UniProtKB-KW"/>
</dbReference>
<dbReference type="PANTHER" id="PTHR33204:SF18">
    <property type="entry name" value="TRANSCRIPTIONAL REGULATORY PROTEIN"/>
    <property type="match status" value="1"/>
</dbReference>
<keyword evidence="6" id="KW-1185">Reference proteome</keyword>
<evidence type="ECO:0000256" key="3">
    <source>
        <dbReference type="ARBA" id="ARBA00023163"/>
    </source>
</evidence>
<dbReference type="PANTHER" id="PTHR33204">
    <property type="entry name" value="TRANSCRIPTIONAL REGULATOR, MARR FAMILY"/>
    <property type="match status" value="1"/>
</dbReference>
<feature type="domain" description="HTH hxlR-type" evidence="4">
    <location>
        <begin position="16"/>
        <end position="114"/>
    </location>
</feature>
<dbReference type="STRING" id="485913.Krac_2817"/>
<proteinExistence type="predicted"/>
<dbReference type="PROSITE" id="PS51118">
    <property type="entry name" value="HTH_HXLR"/>
    <property type="match status" value="1"/>
</dbReference>
<reference evidence="5 6" key="1">
    <citation type="journal article" date="2011" name="Stand. Genomic Sci.">
        <title>Non-contiguous finished genome sequence and contextual data of the filamentous soil bacterium Ktedonobacter racemifer type strain (SOSP1-21).</title>
        <authorList>
            <person name="Chang Y.J."/>
            <person name="Land M."/>
            <person name="Hauser L."/>
            <person name="Chertkov O."/>
            <person name="Del Rio T.G."/>
            <person name="Nolan M."/>
            <person name="Copeland A."/>
            <person name="Tice H."/>
            <person name="Cheng J.F."/>
            <person name="Lucas S."/>
            <person name="Han C."/>
            <person name="Goodwin L."/>
            <person name="Pitluck S."/>
            <person name="Ivanova N."/>
            <person name="Ovchinikova G."/>
            <person name="Pati A."/>
            <person name="Chen A."/>
            <person name="Palaniappan K."/>
            <person name="Mavromatis K."/>
            <person name="Liolios K."/>
            <person name="Brettin T."/>
            <person name="Fiebig A."/>
            <person name="Rohde M."/>
            <person name="Abt B."/>
            <person name="Goker M."/>
            <person name="Detter J.C."/>
            <person name="Woyke T."/>
            <person name="Bristow J."/>
            <person name="Eisen J.A."/>
            <person name="Markowitz V."/>
            <person name="Hugenholtz P."/>
            <person name="Kyrpides N.C."/>
            <person name="Klenk H.P."/>
            <person name="Lapidus A."/>
        </authorList>
    </citation>
    <scope>NUCLEOTIDE SEQUENCE [LARGE SCALE GENOMIC DNA]</scope>
    <source>
        <strain evidence="6">DSM 44963</strain>
    </source>
</reference>
<dbReference type="InterPro" id="IPR036390">
    <property type="entry name" value="WH_DNA-bd_sf"/>
</dbReference>
<evidence type="ECO:0000259" key="4">
    <source>
        <dbReference type="PROSITE" id="PS51118"/>
    </source>
</evidence>
<evidence type="ECO:0000313" key="5">
    <source>
        <dbReference type="EMBL" id="EFH82043.1"/>
    </source>
</evidence>
<dbReference type="EMBL" id="ADVG01000004">
    <property type="protein sequence ID" value="EFH82043.1"/>
    <property type="molecule type" value="Genomic_DNA"/>
</dbReference>
<keyword evidence="2" id="KW-0238">DNA-binding</keyword>
<dbReference type="Pfam" id="PF01638">
    <property type="entry name" value="HxlR"/>
    <property type="match status" value="1"/>
</dbReference>